<dbReference type="Proteomes" id="UP000181942">
    <property type="component" value="Unassembled WGS sequence"/>
</dbReference>
<protein>
    <submittedName>
        <fullName evidence="1">Uncharacterized protein</fullName>
    </submittedName>
</protein>
<accession>A0A1I2JWE6</accession>
<sequence>MNQPTPFAALGAVAKYALQQMAPPPLRPFQAWLTFATSAAPCEDATLCSCVGATASRPTGRRDHSSSPASARV</sequence>
<dbReference type="AlphaFoldDB" id="A0A1I2JWE6"/>
<dbReference type="RefSeq" id="WP_075029361.1">
    <property type="nucleotide sequence ID" value="NZ_FONR01000009.1"/>
</dbReference>
<organism evidence="1 2">
    <name type="scientific">Streptomyces mirabilis</name>
    <dbReference type="NCBI Taxonomy" id="68239"/>
    <lineage>
        <taxon>Bacteria</taxon>
        <taxon>Bacillati</taxon>
        <taxon>Actinomycetota</taxon>
        <taxon>Actinomycetes</taxon>
        <taxon>Kitasatosporales</taxon>
        <taxon>Streptomycetaceae</taxon>
        <taxon>Streptomyces</taxon>
    </lineage>
</organism>
<name>A0A1I2JWE6_9ACTN</name>
<evidence type="ECO:0000313" key="2">
    <source>
        <dbReference type="Proteomes" id="UP000181942"/>
    </source>
</evidence>
<evidence type="ECO:0000313" key="1">
    <source>
        <dbReference type="EMBL" id="SFF58904.1"/>
    </source>
</evidence>
<proteinExistence type="predicted"/>
<dbReference type="EMBL" id="FONR01000009">
    <property type="protein sequence ID" value="SFF58904.1"/>
    <property type="molecule type" value="Genomic_DNA"/>
</dbReference>
<reference evidence="1 2" key="1">
    <citation type="submission" date="2016-10" db="EMBL/GenBank/DDBJ databases">
        <authorList>
            <person name="de Groot N.N."/>
        </authorList>
    </citation>
    <scope>NUCLEOTIDE SEQUENCE [LARGE SCALE GENOMIC DNA]</scope>
    <source>
        <strain evidence="1 2">OK461</strain>
    </source>
</reference>
<gene>
    <name evidence="1" type="ORF">SAMN02787118_10974</name>
</gene>